<dbReference type="InterPro" id="IPR041462">
    <property type="entry name" value="Bact_A2M_MG6"/>
</dbReference>
<dbReference type="RefSeq" id="WP_182996284.1">
    <property type="nucleotide sequence ID" value="NZ_JABEQJ010000004.1"/>
</dbReference>
<protein>
    <recommendedName>
        <fullName evidence="9">Alpha-2-macroglobulin family protein</fullName>
    </recommendedName>
</protein>
<name>A0A7W4IAN9_9PROT</name>
<dbReference type="Proteomes" id="UP000589085">
    <property type="component" value="Unassembled WGS sequence"/>
</dbReference>
<dbReference type="Pfam" id="PF21142">
    <property type="entry name" value="A2M_bMG2"/>
    <property type="match status" value="1"/>
</dbReference>
<organism evidence="7 8">
    <name type="scientific">Gluconacetobacter sacchari</name>
    <dbReference type="NCBI Taxonomy" id="92759"/>
    <lineage>
        <taxon>Bacteria</taxon>
        <taxon>Pseudomonadati</taxon>
        <taxon>Pseudomonadota</taxon>
        <taxon>Alphaproteobacteria</taxon>
        <taxon>Acetobacterales</taxon>
        <taxon>Acetobacteraceae</taxon>
        <taxon>Gluconacetobacter</taxon>
    </lineage>
</organism>
<evidence type="ECO:0000259" key="6">
    <source>
        <dbReference type="SMART" id="SM01360"/>
    </source>
</evidence>
<gene>
    <name evidence="7" type="ORF">HLH48_04335</name>
</gene>
<feature type="domain" description="Alpha-2-macroglobulin bait region" evidence="5">
    <location>
        <begin position="756"/>
        <end position="907"/>
    </location>
</feature>
<evidence type="ECO:0008006" key="9">
    <source>
        <dbReference type="Google" id="ProtNLM"/>
    </source>
</evidence>
<feature type="chain" id="PRO_5031248484" description="Alpha-2-macroglobulin family protein" evidence="4">
    <location>
        <begin position="28"/>
        <end position="1688"/>
    </location>
</feature>
<proteinExistence type="inferred from homology"/>
<dbReference type="SMART" id="SM01360">
    <property type="entry name" value="A2M"/>
    <property type="match status" value="1"/>
</dbReference>
<dbReference type="InterPro" id="IPR021868">
    <property type="entry name" value="Alpha_2_Macroglob_MG3"/>
</dbReference>
<dbReference type="SUPFAM" id="SSF48239">
    <property type="entry name" value="Terpenoid cyclases/Protein prenyltransferases"/>
    <property type="match status" value="1"/>
</dbReference>
<dbReference type="InterPro" id="IPR011625">
    <property type="entry name" value="A2M_N_BRD"/>
</dbReference>
<feature type="region of interest" description="Disordered" evidence="3">
    <location>
        <begin position="1587"/>
        <end position="1608"/>
    </location>
</feature>
<keyword evidence="2 4" id="KW-0732">Signal</keyword>
<evidence type="ECO:0000256" key="1">
    <source>
        <dbReference type="ARBA" id="ARBA00010556"/>
    </source>
</evidence>
<feature type="signal peptide" evidence="4">
    <location>
        <begin position="1"/>
        <end position="27"/>
    </location>
</feature>
<dbReference type="PANTHER" id="PTHR40094:SF1">
    <property type="entry name" value="UBIQUITIN DOMAIN-CONTAINING PROTEIN"/>
    <property type="match status" value="1"/>
</dbReference>
<evidence type="ECO:0000256" key="2">
    <source>
        <dbReference type="ARBA" id="ARBA00022729"/>
    </source>
</evidence>
<reference evidence="7 8" key="1">
    <citation type="submission" date="2020-04" db="EMBL/GenBank/DDBJ databases">
        <title>Description of novel Gluconacetobacter.</title>
        <authorList>
            <person name="Sombolestani A."/>
        </authorList>
    </citation>
    <scope>NUCLEOTIDE SEQUENCE [LARGE SCALE GENOMIC DNA]</scope>
    <source>
        <strain evidence="7 8">LMG 19747</strain>
    </source>
</reference>
<dbReference type="EMBL" id="JABEQJ010000004">
    <property type="protein sequence ID" value="MBB2159406.1"/>
    <property type="molecule type" value="Genomic_DNA"/>
</dbReference>
<dbReference type="InterPro" id="IPR049120">
    <property type="entry name" value="A2M_bMG2"/>
</dbReference>
<dbReference type="InterPro" id="IPR002890">
    <property type="entry name" value="MG2"/>
</dbReference>
<dbReference type="Pfam" id="PF17972">
    <property type="entry name" value="bMG5"/>
    <property type="match status" value="1"/>
</dbReference>
<dbReference type="InterPro" id="IPR041203">
    <property type="entry name" value="Bact_A2M_MG5"/>
</dbReference>
<sequence>MPGLFSRARPACLCLAAIALAQPRAVAADTPPPPLHFDRATLDATGETPEICLHFDQPLKRQDNAALAAAIHLAPDARPAVRVEDRMLCLGGLAFDQRYQVTIGTAILSAAGGHLAAPVTLAASFGNRPAHVAIAGNGFILPGHATAGVTVQSVNVHAVRLHVFRMQPHMRFPGTGQDGGVTPDLSQTTMESWTFRSLLGQDLSEVWHGTMAVDGAANRTAETAFPLADIVDRRQPGLYLVTAEDAAVAPASSPVEAALRAARGHADQPGGDLTGSREFATHWVDLSDLGLTMLRGEDGLTVGVRSLASSLPVAGATLTLRGRDGGILGTVHTDRAGAARFAAPLLRGRAAHEPVLLIAEQDDDIGFLRLDRQWFDFSEHGAAGSGERHHSAVADGLVRALVQPDRGLYRPGEIVRLLVLMRDRAGRAAGGLRPSLILRRPDMTRDRVLPLAADQAGGYAVALPLDATAPLGQWRAEIRLDPTMPPLGSAGFAVRDFVPQVIAADFSAPSAVSPGQTITVDATVRFLYGAPGAGLRSDSHYRVIPAPDPVADYRGWSFGLENEDMAPIGGDIDAPPAGPDGHARLAFTPDIPPGLTRPLAVALDAGFLDPLGQRVGQQRLIAIRRTAPLIGLHVAARGSDSGQSGPVPVDIALLSPDDRPVPAAALHWTVSRLNRIYDWSHDGGNGWTFTSHVIDVPMRAGDVTTDGHGRARVSPVLDWGEYRLTANDPASGAATSVRFTVGWAARAEDEGAPDRLVLSVRDAHVAPGAGTVLHIGGGIAGQALVTLATDHVLSMQTVDVPKEGLSVPLTATPDWQSGVYALVTLYRPLAGPAATSMRPHDPVRAVGLAWIGVDQEKHRLAVTLDAPRTVEPRRRLTVPVTIHGAGGAPAGAVRVVVAAVDQGILNLTHFRPLDMFDMLFGQQRLGLDMLDNYGALLLGDAKAGHIRSGGDASGDEEGESGPPIRRRASVALFDGPVSLDASGHGHVSFDVPDFDGQLHLMATAWSDDAVGNAERDVIARDPVFPDLGLPRFMAPGDSVQALVTLVDTTAPPGTYTVRLSTDGPLRLTGASTFETALAPGMRKETRLPLAADPTGPGGAEGHVHLTLRRAGSATTLLERHWPITIRPGHMPVTASDGAWLQPGGRHVVARDALAGFDAAETHVTLGLSASAGIDTVGLLQSLPRTLWGPSDTLAAQARALLQVTDPAMLGPHETAATVGDRVRSVIETLFDRQNAAGAIGQWQANDGRTLPDDLDYLADFLIRAKAAGYPVPADRLDLLLDQIDAEQMRPMSFTGGPGPRLSVLNTRAYAAYVLARAGRLHPDAIHDLAASLVARTQQGHTTLLWAESEAGDAQAGPQALGHLAAALRLADAPDDGGATAPGGLFDAAIAALGPERTGPPGVLDAGYWAYARDLASLAALAAEAHDDTRARLLIDRFGRLTVAPESLTGQSRTALLEAARAMDQDTAGRAVRVDGHAPPPLRLPAFWSLTPAMLDRGVPVDNTGQKPLFVTLTRHGVPDGDATPAARGLTLEQAGYTLDGAPFDLAHMRQTDRFIVSLKGTAPLPGRYQVVLTSLLPAGWEIESVIPPSDAAPDRAEDDESRGRHAPYGFLGPLTGVDKAAIRDDRLTVTLRFDTRNPRQARRGFQIAYIARATMPGRFVRPEAVVSGRFRPSLMARTASGTVDIAPR</sequence>
<dbReference type="GO" id="GO:0004866">
    <property type="term" value="F:endopeptidase inhibitor activity"/>
    <property type="evidence" value="ECO:0007669"/>
    <property type="project" value="InterPro"/>
</dbReference>
<dbReference type="Pfam" id="PF17973">
    <property type="entry name" value="bMG10"/>
    <property type="match status" value="1"/>
</dbReference>
<comment type="similarity">
    <text evidence="1">Belongs to the protease inhibitor I39 (alpha-2-macroglobulin) family. Bacterial alpha-2-macroglobulin subfamily.</text>
</comment>
<dbReference type="PANTHER" id="PTHR40094">
    <property type="entry name" value="ALPHA-2-MACROGLOBULIN HOMOLOG"/>
    <property type="match status" value="1"/>
</dbReference>
<dbReference type="Pfam" id="PF01835">
    <property type="entry name" value="MG2"/>
    <property type="match status" value="1"/>
</dbReference>
<dbReference type="Pfam" id="PF00207">
    <property type="entry name" value="A2M"/>
    <property type="match status" value="1"/>
</dbReference>
<evidence type="ECO:0000259" key="5">
    <source>
        <dbReference type="SMART" id="SM01359"/>
    </source>
</evidence>
<accession>A0A7W4IAN9</accession>
<dbReference type="PIRSF" id="PIRSF038980">
    <property type="entry name" value="A2M_bac"/>
    <property type="match status" value="1"/>
</dbReference>
<evidence type="ECO:0000256" key="4">
    <source>
        <dbReference type="SAM" id="SignalP"/>
    </source>
</evidence>
<dbReference type="Pfam" id="PF07703">
    <property type="entry name" value="A2M_BRD"/>
    <property type="match status" value="1"/>
</dbReference>
<dbReference type="InterPro" id="IPR001599">
    <property type="entry name" value="Macroglobln_a2"/>
</dbReference>
<dbReference type="Gene3D" id="2.60.40.1930">
    <property type="match status" value="1"/>
</dbReference>
<dbReference type="InterPro" id="IPR041246">
    <property type="entry name" value="Bact_MG10"/>
</dbReference>
<comment type="caution">
    <text evidence="7">The sequence shown here is derived from an EMBL/GenBank/DDBJ whole genome shotgun (WGS) entry which is preliminary data.</text>
</comment>
<dbReference type="InterPro" id="IPR051802">
    <property type="entry name" value="YfhM-like"/>
</dbReference>
<dbReference type="InterPro" id="IPR026284">
    <property type="entry name" value="A2MG_proteobact"/>
</dbReference>
<evidence type="ECO:0000313" key="7">
    <source>
        <dbReference type="EMBL" id="MBB2159406.1"/>
    </source>
</evidence>
<evidence type="ECO:0000256" key="3">
    <source>
        <dbReference type="SAM" id="MobiDB-lite"/>
    </source>
</evidence>
<dbReference type="InterPro" id="IPR008930">
    <property type="entry name" value="Terpenoid_cyclase/PrenylTrfase"/>
</dbReference>
<evidence type="ECO:0000313" key="8">
    <source>
        <dbReference type="Proteomes" id="UP000589085"/>
    </source>
</evidence>
<dbReference type="Pfam" id="PF17962">
    <property type="entry name" value="bMG6"/>
    <property type="match status" value="1"/>
</dbReference>
<dbReference type="Pfam" id="PF11974">
    <property type="entry name" value="bMG3"/>
    <property type="match status" value="1"/>
</dbReference>
<feature type="domain" description="Alpha-2-macroglobulin" evidence="6">
    <location>
        <begin position="970"/>
        <end position="1059"/>
    </location>
</feature>
<dbReference type="SMART" id="SM01359">
    <property type="entry name" value="A2M_N_2"/>
    <property type="match status" value="1"/>
</dbReference>